<evidence type="ECO:0000313" key="4">
    <source>
        <dbReference type="Proteomes" id="UP000281192"/>
    </source>
</evidence>
<dbReference type="KEGG" id="cfh:C1707_09355"/>
<evidence type="ECO:0000313" key="2">
    <source>
        <dbReference type="EMBL" id="PLR12750.1"/>
    </source>
</evidence>
<dbReference type="EMBL" id="CP026100">
    <property type="protein sequence ID" value="AYV46452.1"/>
    <property type="molecule type" value="Genomic_DNA"/>
</dbReference>
<name>A0A2N5CRX2_9CAUL</name>
<keyword evidence="4" id="KW-1185">Reference proteome</keyword>
<organism evidence="2 3">
    <name type="scientific">Caulobacter flavus</name>
    <dbReference type="NCBI Taxonomy" id="1679497"/>
    <lineage>
        <taxon>Bacteria</taxon>
        <taxon>Pseudomonadati</taxon>
        <taxon>Pseudomonadota</taxon>
        <taxon>Alphaproteobacteria</taxon>
        <taxon>Caulobacterales</taxon>
        <taxon>Caulobacteraceae</taxon>
        <taxon>Caulobacter</taxon>
    </lineage>
</organism>
<accession>A0A2N5CRX2</accession>
<gene>
    <name evidence="1" type="ORF">C1707_09355</name>
    <name evidence="2" type="ORF">CFHF_15040</name>
</gene>
<protein>
    <submittedName>
        <fullName evidence="2">Uncharacterized protein</fullName>
    </submittedName>
</protein>
<dbReference type="Proteomes" id="UP000234483">
    <property type="component" value="Unassembled WGS sequence"/>
</dbReference>
<dbReference type="Proteomes" id="UP000281192">
    <property type="component" value="Chromosome"/>
</dbReference>
<dbReference type="OrthoDB" id="9176965at2"/>
<dbReference type="AlphaFoldDB" id="A0A2N5CRX2"/>
<dbReference type="EMBL" id="PJRQ01000030">
    <property type="protein sequence ID" value="PLR12750.1"/>
    <property type="molecule type" value="Genomic_DNA"/>
</dbReference>
<reference evidence="1 4" key="2">
    <citation type="submission" date="2018-01" db="EMBL/GenBank/DDBJ databases">
        <title>Complete genome sequence of Caulobacter flavus RHGG3.</title>
        <authorList>
            <person name="Yang E."/>
        </authorList>
    </citation>
    <scope>NUCLEOTIDE SEQUENCE [LARGE SCALE GENOMIC DNA]</scope>
    <source>
        <strain evidence="1 4">RHGG3</strain>
    </source>
</reference>
<evidence type="ECO:0000313" key="1">
    <source>
        <dbReference type="EMBL" id="AYV46452.1"/>
    </source>
</evidence>
<evidence type="ECO:0000313" key="3">
    <source>
        <dbReference type="Proteomes" id="UP000234483"/>
    </source>
</evidence>
<proteinExistence type="predicted"/>
<sequence>MGPMIALLRRLLGRPRHAAIGPPHHLGAAWRSHPLTPDSLASLPVGIDRQVGGVGEIAMGGPNYWTMLLADGAMLHGVCGPVTDVPSAPGGGPLRIALTQARDGLRLQVYDIDAQVIHTLEPGPGRPSPEALADVASRTPAKAAPLLREACRHAADSVTLAPVLGLRLPAHEAKAPPPLLARALADGRRLEARLLLPDDLRATEEADRLLHAPPYALYLDGASTGLHVADLDGVVEGQDGVLLLPGRRLNADGRTTDGLWLAWREGRWSALLGHAHAPLQGGGFLTPYFLSEPAVDAGGQASFSLRTFGWGPDGELPSEPAPPQVELKVSWRRVPLLLRPREDRITLEVPGGGGPT</sequence>
<reference evidence="2 3" key="1">
    <citation type="submission" date="2017-12" db="EMBL/GenBank/DDBJ databases">
        <title>The genome sequence of Caulobacter flavus CGMCC1 15093.</title>
        <authorList>
            <person name="Gao J."/>
            <person name="Mao X."/>
            <person name="Sun J."/>
        </authorList>
    </citation>
    <scope>NUCLEOTIDE SEQUENCE [LARGE SCALE GENOMIC DNA]</scope>
    <source>
        <strain evidence="2 3">CGMCC1 15093</strain>
    </source>
</reference>